<dbReference type="Pfam" id="PF01648">
    <property type="entry name" value="ACPS"/>
    <property type="match status" value="1"/>
</dbReference>
<feature type="domain" description="4'-phosphopantetheinyl transferase" evidence="3">
    <location>
        <begin position="111"/>
        <end position="197"/>
    </location>
</feature>
<protein>
    <recommendedName>
        <fullName evidence="3">4'-phosphopantetheinyl transferase domain-containing protein</fullName>
    </recommendedName>
</protein>
<evidence type="ECO:0000259" key="3">
    <source>
        <dbReference type="Pfam" id="PF01648"/>
    </source>
</evidence>
<evidence type="ECO:0000313" key="5">
    <source>
        <dbReference type="Proteomes" id="UP000604737"/>
    </source>
</evidence>
<dbReference type="InterPro" id="IPR008278">
    <property type="entry name" value="4-PPantetheinyl_Trfase_dom"/>
</dbReference>
<dbReference type="Proteomes" id="UP000604737">
    <property type="component" value="Unassembled WGS sequence"/>
</dbReference>
<keyword evidence="2" id="KW-0808">Transferase</keyword>
<accession>A0ABQ3GYP8</accession>
<dbReference type="RefSeq" id="WP_189459522.1">
    <property type="nucleotide sequence ID" value="NZ_BMYO01000003.1"/>
</dbReference>
<dbReference type="SUPFAM" id="SSF56214">
    <property type="entry name" value="4'-phosphopantetheinyl transferase"/>
    <property type="match status" value="2"/>
</dbReference>
<dbReference type="Gene3D" id="3.90.470.20">
    <property type="entry name" value="4'-phosphopantetheinyl transferase domain"/>
    <property type="match status" value="1"/>
</dbReference>
<dbReference type="PANTHER" id="PTHR12215">
    <property type="entry name" value="PHOSPHOPANTETHEINE TRANSFERASE"/>
    <property type="match status" value="1"/>
</dbReference>
<proteinExistence type="inferred from homology"/>
<sequence length="248" mass="26626">MSQTQLYSMARSADVLSAVPDFHHWLTRAEQHRADAFLSATARSDFIAGHLLARLVAAHFTPTSASDLRLIQHCACCGGAHGLPRLDGHPELHISISHTEGVAAAVAGLHPVAIDIETLRDSERLLEIMPAALATAELARIRHLQAMGVSSSSTDSDAVERALLRTWVRKEAFVKLGLLTLDTLQSLDLSALAIEPDWVNGQTWSTEYNARQLTDFVAPKLGVAGAVLGDDVTAWIAVLPTQTTSTVG</sequence>
<name>A0ABQ3GYP8_9NEIS</name>
<comment type="similarity">
    <text evidence="1">Belongs to the P-Pant transferase superfamily. Gsp/Sfp/HetI/AcpT family.</text>
</comment>
<evidence type="ECO:0000256" key="2">
    <source>
        <dbReference type="ARBA" id="ARBA00022679"/>
    </source>
</evidence>
<dbReference type="EMBL" id="BMYO01000003">
    <property type="protein sequence ID" value="GHD60874.1"/>
    <property type="molecule type" value="Genomic_DNA"/>
</dbReference>
<reference evidence="5" key="1">
    <citation type="journal article" date="2019" name="Int. J. Syst. Evol. Microbiol.">
        <title>The Global Catalogue of Microorganisms (GCM) 10K type strain sequencing project: providing services to taxonomists for standard genome sequencing and annotation.</title>
        <authorList>
            <consortium name="The Broad Institute Genomics Platform"/>
            <consortium name="The Broad Institute Genome Sequencing Center for Infectious Disease"/>
            <person name="Wu L."/>
            <person name="Ma J."/>
        </authorList>
    </citation>
    <scope>NUCLEOTIDE SEQUENCE [LARGE SCALE GENOMIC DNA]</scope>
    <source>
        <strain evidence="5">KCTC 23701</strain>
    </source>
</reference>
<dbReference type="InterPro" id="IPR050559">
    <property type="entry name" value="P-Pant_transferase_sf"/>
</dbReference>
<gene>
    <name evidence="4" type="ORF">GCM10007350_14630</name>
</gene>
<organism evidence="4 5">
    <name type="scientific">Jeongeupia chitinilytica</name>
    <dbReference type="NCBI Taxonomy" id="1041641"/>
    <lineage>
        <taxon>Bacteria</taxon>
        <taxon>Pseudomonadati</taxon>
        <taxon>Pseudomonadota</taxon>
        <taxon>Betaproteobacteria</taxon>
        <taxon>Neisseriales</taxon>
        <taxon>Chitinibacteraceae</taxon>
        <taxon>Jeongeupia</taxon>
    </lineage>
</organism>
<evidence type="ECO:0000313" key="4">
    <source>
        <dbReference type="EMBL" id="GHD60874.1"/>
    </source>
</evidence>
<dbReference type="InterPro" id="IPR037143">
    <property type="entry name" value="4-PPantetheinyl_Trfase_dom_sf"/>
</dbReference>
<comment type="caution">
    <text evidence="4">The sequence shown here is derived from an EMBL/GenBank/DDBJ whole genome shotgun (WGS) entry which is preliminary data.</text>
</comment>
<keyword evidence="5" id="KW-1185">Reference proteome</keyword>
<dbReference type="PANTHER" id="PTHR12215:SF10">
    <property type="entry name" value="L-AMINOADIPATE-SEMIALDEHYDE DEHYDROGENASE-PHOSPHOPANTETHEINYL TRANSFERASE"/>
    <property type="match status" value="1"/>
</dbReference>
<evidence type="ECO:0000256" key="1">
    <source>
        <dbReference type="ARBA" id="ARBA00010990"/>
    </source>
</evidence>